<proteinExistence type="inferred from homology"/>
<dbReference type="Pfam" id="PF19274">
    <property type="entry name" value="PI4K_N"/>
    <property type="match status" value="2"/>
</dbReference>
<dbReference type="GO" id="GO:0016301">
    <property type="term" value="F:kinase activity"/>
    <property type="evidence" value="ECO:0007669"/>
    <property type="project" value="UniProtKB-KW"/>
</dbReference>
<dbReference type="OrthoDB" id="6411965at2759"/>
<dbReference type="OMA" id="RESIMDM"/>
<feature type="non-terminal residue" evidence="3">
    <location>
        <position position="563"/>
    </location>
</feature>
<evidence type="ECO:0000259" key="2">
    <source>
        <dbReference type="Pfam" id="PF19274"/>
    </source>
</evidence>
<keyword evidence="3" id="KW-0418">Kinase</keyword>
<dbReference type="InterPro" id="IPR045495">
    <property type="entry name" value="PI4K_N"/>
</dbReference>
<comment type="similarity">
    <text evidence="1">Belongs to the PI3/PI4-kinase family. Type III PI4K subfamily.</text>
</comment>
<dbReference type="EMBL" id="KK119850">
    <property type="protein sequence ID" value="KFM76895.1"/>
    <property type="molecule type" value="Genomic_DNA"/>
</dbReference>
<accession>A0A087UHQ6</accession>
<dbReference type="AlphaFoldDB" id="A0A087UHQ6"/>
<keyword evidence="3" id="KW-0808">Transferase</keyword>
<reference evidence="3 4" key="1">
    <citation type="submission" date="2013-11" db="EMBL/GenBank/DDBJ databases">
        <title>Genome sequencing of Stegodyphus mimosarum.</title>
        <authorList>
            <person name="Bechsgaard J."/>
        </authorList>
    </citation>
    <scope>NUCLEOTIDE SEQUENCE [LARGE SCALE GENOMIC DNA]</scope>
</reference>
<organism evidence="3 4">
    <name type="scientific">Stegodyphus mimosarum</name>
    <name type="common">African social velvet spider</name>
    <dbReference type="NCBI Taxonomy" id="407821"/>
    <lineage>
        <taxon>Eukaryota</taxon>
        <taxon>Metazoa</taxon>
        <taxon>Ecdysozoa</taxon>
        <taxon>Arthropoda</taxon>
        <taxon>Chelicerata</taxon>
        <taxon>Arachnida</taxon>
        <taxon>Araneae</taxon>
        <taxon>Araneomorphae</taxon>
        <taxon>Entelegynae</taxon>
        <taxon>Eresoidea</taxon>
        <taxon>Eresidae</taxon>
        <taxon>Stegodyphus</taxon>
    </lineage>
</organism>
<dbReference type="SUPFAM" id="SSF48371">
    <property type="entry name" value="ARM repeat"/>
    <property type="match status" value="1"/>
</dbReference>
<dbReference type="STRING" id="407821.A0A087UHQ6"/>
<keyword evidence="4" id="KW-1185">Reference proteome</keyword>
<name>A0A087UHQ6_STEMI</name>
<feature type="domain" description="PI4-kinase N-terminal" evidence="2">
    <location>
        <begin position="27"/>
        <end position="325"/>
    </location>
</feature>
<sequence length="563" mass="63497">MPLLMVCLEGLGQLAEKFPSIAHSCIDALRDFLVNPSPILLRLNRQSMDHHIRSGNLSIMVTSESPSTVYSATTTSSGTAFEILRDTAIENLCRALKAGLHNDTHCVQAFLASVSNRLYQAEKSDMESTLVSTNTIVALGHVAVALKNTPRTMESILQFFQQRFCQPPSRLDSLIVDQLGCMVIAKGDLSVHEEVMKMFTMITVESSSAYNVGSADERKQGYRKVSLSVINALANIAADLEGEVEQNELLVRLLELFVQLGLEGKRASERAPATFKASSSAGNLGVLIPVISVLLRRMPPISNPKPRLLKLFRDFWLYCVVMGFTSETGLWPQEWFEELKEIAAKSPLLVSREHLRSELQYNSAIRSDAVSVGEIQELRNQILALLDQADVTPLINKLNFAQCTYLLSVYHLETLRVRHMQGKTPFHCMLHYLEDTTIQKDKAGMWQCILVVSDKVFQTYLDVISIKPRNKERDDELEEHATFLLVKFNHPQKQIRRVADKYLSMLVDRFPHLLWSGKVLWTILDILQILALSLKWDSNEETPELIVPRTSYKLALTDALDTR</sequence>
<evidence type="ECO:0000256" key="1">
    <source>
        <dbReference type="ARBA" id="ARBA00006209"/>
    </source>
</evidence>
<evidence type="ECO:0000313" key="4">
    <source>
        <dbReference type="Proteomes" id="UP000054359"/>
    </source>
</evidence>
<dbReference type="InterPro" id="IPR016024">
    <property type="entry name" value="ARM-type_fold"/>
</dbReference>
<protein>
    <submittedName>
        <fullName evidence="3">Phosphatidylinositol 4-kinase alpha</fullName>
    </submittedName>
</protein>
<gene>
    <name evidence="3" type="ORF">X975_23882</name>
</gene>
<dbReference type="Proteomes" id="UP000054359">
    <property type="component" value="Unassembled WGS sequence"/>
</dbReference>
<feature type="domain" description="PI4-kinase N-terminal" evidence="2">
    <location>
        <begin position="328"/>
        <end position="556"/>
    </location>
</feature>
<evidence type="ECO:0000313" key="3">
    <source>
        <dbReference type="EMBL" id="KFM76895.1"/>
    </source>
</evidence>